<name>A0A1M7UJ18_9BRAD</name>
<evidence type="ECO:0000313" key="4">
    <source>
        <dbReference type="Proteomes" id="UP000184096"/>
    </source>
</evidence>
<accession>A0A1M7UJ18</accession>
<keyword evidence="2" id="KW-0472">Membrane</keyword>
<sequence length="75" mass="8092">MTQEGPRPALPAEPGKPATDANQYLSTRGLVIVFAGLTLALVLGYLLLNKLIDISREEDCALAHRYNCGAVEVPR</sequence>
<gene>
    <name evidence="3" type="ORF">SAMN05444170_5321</name>
</gene>
<dbReference type="RefSeq" id="WP_072822395.1">
    <property type="nucleotide sequence ID" value="NZ_LT670849.1"/>
</dbReference>
<dbReference type="Proteomes" id="UP000184096">
    <property type="component" value="Chromosome I"/>
</dbReference>
<protein>
    <submittedName>
        <fullName evidence="3">Uncharacterized protein</fullName>
    </submittedName>
</protein>
<reference evidence="4" key="1">
    <citation type="submission" date="2016-11" db="EMBL/GenBank/DDBJ databases">
        <authorList>
            <person name="Varghese N."/>
            <person name="Submissions S."/>
        </authorList>
    </citation>
    <scope>NUCLEOTIDE SEQUENCE [LARGE SCALE GENOMIC DNA]</scope>
    <source>
        <strain evidence="4">GAS401</strain>
    </source>
</reference>
<dbReference type="EMBL" id="LT670849">
    <property type="protein sequence ID" value="SHN82920.1"/>
    <property type="molecule type" value="Genomic_DNA"/>
</dbReference>
<feature type="region of interest" description="Disordered" evidence="1">
    <location>
        <begin position="1"/>
        <end position="20"/>
    </location>
</feature>
<keyword evidence="2" id="KW-0812">Transmembrane</keyword>
<evidence type="ECO:0000256" key="1">
    <source>
        <dbReference type="SAM" id="MobiDB-lite"/>
    </source>
</evidence>
<dbReference type="AlphaFoldDB" id="A0A1M7UJ18"/>
<keyword evidence="4" id="KW-1185">Reference proteome</keyword>
<keyword evidence="2" id="KW-1133">Transmembrane helix</keyword>
<proteinExistence type="predicted"/>
<feature type="transmembrane region" description="Helical" evidence="2">
    <location>
        <begin position="29"/>
        <end position="48"/>
    </location>
</feature>
<organism evidence="3 4">
    <name type="scientific">Bradyrhizobium erythrophlei</name>
    <dbReference type="NCBI Taxonomy" id="1437360"/>
    <lineage>
        <taxon>Bacteria</taxon>
        <taxon>Pseudomonadati</taxon>
        <taxon>Pseudomonadota</taxon>
        <taxon>Alphaproteobacteria</taxon>
        <taxon>Hyphomicrobiales</taxon>
        <taxon>Nitrobacteraceae</taxon>
        <taxon>Bradyrhizobium</taxon>
    </lineage>
</organism>
<evidence type="ECO:0000256" key="2">
    <source>
        <dbReference type="SAM" id="Phobius"/>
    </source>
</evidence>
<evidence type="ECO:0000313" key="3">
    <source>
        <dbReference type="EMBL" id="SHN82920.1"/>
    </source>
</evidence>